<dbReference type="InterPro" id="IPR052755">
    <property type="entry name" value="Lysozyme_Inhibitor_LprI"/>
</dbReference>
<dbReference type="Proteomes" id="UP000005953">
    <property type="component" value="Unassembled WGS sequence"/>
</dbReference>
<comment type="caution">
    <text evidence="3">The sequence shown here is derived from an EMBL/GenBank/DDBJ whole genome shotgun (WGS) entry which is preliminary data.</text>
</comment>
<dbReference type="OrthoDB" id="5348860at2"/>
<dbReference type="Gene3D" id="1.20.1270.180">
    <property type="match status" value="1"/>
</dbReference>
<dbReference type="PANTHER" id="PTHR37549:SF1">
    <property type="entry name" value="LIPOPROTEIN LPRI"/>
    <property type="match status" value="1"/>
</dbReference>
<organism evidence="3 4">
    <name type="scientific">Reinekea blandensis MED297</name>
    <dbReference type="NCBI Taxonomy" id="314283"/>
    <lineage>
        <taxon>Bacteria</taxon>
        <taxon>Pseudomonadati</taxon>
        <taxon>Pseudomonadota</taxon>
        <taxon>Gammaproteobacteria</taxon>
        <taxon>Oceanospirillales</taxon>
        <taxon>Saccharospirillaceae</taxon>
        <taxon>Reinekea</taxon>
    </lineage>
</organism>
<accession>A4BIA5</accession>
<dbReference type="PANTHER" id="PTHR37549">
    <property type="entry name" value="LIPOPROTEIN LPRI"/>
    <property type="match status" value="1"/>
</dbReference>
<feature type="signal peptide" evidence="1">
    <location>
        <begin position="1"/>
        <end position="28"/>
    </location>
</feature>
<keyword evidence="4" id="KW-1185">Reference proteome</keyword>
<feature type="domain" description="Lysozyme inhibitor LprI-like N-terminal" evidence="2">
    <location>
        <begin position="33"/>
        <end position="111"/>
    </location>
</feature>
<protein>
    <recommendedName>
        <fullName evidence="2">Lysozyme inhibitor LprI-like N-terminal domain-containing protein</fullName>
    </recommendedName>
</protein>
<dbReference type="RefSeq" id="WP_008046363.1">
    <property type="nucleotide sequence ID" value="NZ_CH724153.1"/>
</dbReference>
<dbReference type="InterPro" id="IPR009739">
    <property type="entry name" value="LprI-like_N"/>
</dbReference>
<dbReference type="STRING" id="314283.MED297_00450"/>
<evidence type="ECO:0000256" key="1">
    <source>
        <dbReference type="SAM" id="SignalP"/>
    </source>
</evidence>
<evidence type="ECO:0000313" key="4">
    <source>
        <dbReference type="Proteomes" id="UP000005953"/>
    </source>
</evidence>
<evidence type="ECO:0000313" key="3">
    <source>
        <dbReference type="EMBL" id="EAR08112.1"/>
    </source>
</evidence>
<dbReference type="AlphaFoldDB" id="A4BIA5"/>
<dbReference type="EMBL" id="AAOE01000025">
    <property type="protein sequence ID" value="EAR08112.1"/>
    <property type="molecule type" value="Genomic_DNA"/>
</dbReference>
<sequence length="322" mass="36160">MKKVSRDVANIKSLLIGLSFLVCLDAGAASFDCENAVTSIEKEICRSSELSELDERLAKSYQQARSVSTEDEALSIREAQIAWINDRDETCSEQSNLNECLIEQYKLRLIDLAVYNGGLTTPVLLELVKGGQYEVCRSVLNYFERENSLELMKSRDPFLNGGGELVMPQWQMEDNLAVGFKLKMQSISFVPKTVSQWRKLIEFNEQLLTKDMQTRSAEFNINNSGAVEKVVSISTYGDGKYYQHNSAVTEDTNLDHEFLNEYGGGFNSISGSLFTYNGRGFSGRVFLDSFKIGELFDSPMREDGGLYFKDEVCVININESGS</sequence>
<name>A4BIA5_9GAMM</name>
<dbReference type="HOGENOM" id="CLU_862977_0_0_6"/>
<gene>
    <name evidence="3" type="ORF">MED297_00450</name>
</gene>
<dbReference type="Pfam" id="PF07007">
    <property type="entry name" value="LprI"/>
    <property type="match status" value="1"/>
</dbReference>
<feature type="chain" id="PRO_5002666697" description="Lysozyme inhibitor LprI-like N-terminal domain-containing protein" evidence="1">
    <location>
        <begin position="29"/>
        <end position="322"/>
    </location>
</feature>
<keyword evidence="1" id="KW-0732">Signal</keyword>
<evidence type="ECO:0000259" key="2">
    <source>
        <dbReference type="Pfam" id="PF07007"/>
    </source>
</evidence>
<reference evidence="3 4" key="1">
    <citation type="submission" date="2006-02" db="EMBL/GenBank/DDBJ databases">
        <authorList>
            <person name="Pinhassi J."/>
            <person name="Pedros-Alio C."/>
            <person name="Ferriera S."/>
            <person name="Johnson J."/>
            <person name="Kravitz S."/>
            <person name="Halpern A."/>
            <person name="Remington K."/>
            <person name="Beeson K."/>
            <person name="Tran B."/>
            <person name="Rogers Y.-H."/>
            <person name="Friedman R."/>
            <person name="Venter J.C."/>
        </authorList>
    </citation>
    <scope>NUCLEOTIDE SEQUENCE [LARGE SCALE GENOMIC DNA]</scope>
    <source>
        <strain evidence="3 4">MED297</strain>
    </source>
</reference>
<proteinExistence type="predicted"/>
<dbReference type="GO" id="GO:0005576">
    <property type="term" value="C:extracellular region"/>
    <property type="evidence" value="ECO:0007669"/>
    <property type="project" value="TreeGrafter"/>
</dbReference>